<organism evidence="1 2">
    <name type="scientific">Candidatus Roizmanbacteria bacterium GW2011_GWA2_33_33</name>
    <dbReference type="NCBI Taxonomy" id="1618476"/>
    <lineage>
        <taxon>Bacteria</taxon>
        <taxon>Candidatus Roizmaniibacteriota</taxon>
    </lineage>
</organism>
<dbReference type="AlphaFoldDB" id="A0A0G0A8C9"/>
<accession>A0A0G0A8C9</accession>
<gene>
    <name evidence="1" type="ORF">UR42_C0001G0031</name>
</gene>
<sequence length="237" mass="26874">MLITIPLSISDHCLLKEGQDVDFETPFLQKKVEQEINISIAKNLSVPPEKIFHYLKKFVGESIKKDETIAINKGIFTTKKIVSKYSGLIKEINHSDGTITIVSQEETKNTVNSYFKGKVNKIKKNELFLEVNKCEQFPGKNANQSFGGKVFYADENLDFNSENISNSIVICENITSYYKAKAEALGCWGFLSLSKLTEDSGIPYAQLKNINDYKKIIKTKLTYCTILSNSSNIYFYQ</sequence>
<dbReference type="EMBL" id="LBPD01000001">
    <property type="protein sequence ID" value="KKP53064.1"/>
    <property type="molecule type" value="Genomic_DNA"/>
</dbReference>
<reference evidence="1 2" key="1">
    <citation type="journal article" date="2015" name="Nature">
        <title>rRNA introns, odd ribosomes, and small enigmatic genomes across a large radiation of phyla.</title>
        <authorList>
            <person name="Brown C.T."/>
            <person name="Hug L.A."/>
            <person name="Thomas B.C."/>
            <person name="Sharon I."/>
            <person name="Castelle C.J."/>
            <person name="Singh A."/>
            <person name="Wilkins M.J."/>
            <person name="Williams K.H."/>
            <person name="Banfield J.F."/>
        </authorList>
    </citation>
    <scope>NUCLEOTIDE SEQUENCE [LARGE SCALE GENOMIC DNA]</scope>
</reference>
<comment type="caution">
    <text evidence="1">The sequence shown here is derived from an EMBL/GenBank/DDBJ whole genome shotgun (WGS) entry which is preliminary data.</text>
</comment>
<evidence type="ECO:0000313" key="2">
    <source>
        <dbReference type="Proteomes" id="UP000034045"/>
    </source>
</evidence>
<protein>
    <submittedName>
        <fullName evidence="1">Uncharacterized protein</fullName>
    </submittedName>
</protein>
<dbReference type="Proteomes" id="UP000034045">
    <property type="component" value="Unassembled WGS sequence"/>
</dbReference>
<proteinExistence type="predicted"/>
<name>A0A0G0A8C9_9BACT</name>
<evidence type="ECO:0000313" key="1">
    <source>
        <dbReference type="EMBL" id="KKP53064.1"/>
    </source>
</evidence>